<evidence type="ECO:0000313" key="1">
    <source>
        <dbReference type="EMBL" id="HIR61062.1"/>
    </source>
</evidence>
<proteinExistence type="predicted"/>
<name>A0A9D1DXY8_9FIRM</name>
<sequence>MMQTLLTVHSLTYAQKGQRLLDRHWIRSSLRRTPEQYAARGCSYGLIVQGDGEEARRVLESAGIRVLGRYPYAGRQGGE</sequence>
<gene>
    <name evidence="1" type="ORF">IAB37_05765</name>
</gene>
<reference evidence="1" key="2">
    <citation type="journal article" date="2021" name="PeerJ">
        <title>Extensive microbial diversity within the chicken gut microbiome revealed by metagenomics and culture.</title>
        <authorList>
            <person name="Gilroy R."/>
            <person name="Ravi A."/>
            <person name="Getino M."/>
            <person name="Pursley I."/>
            <person name="Horton D.L."/>
            <person name="Alikhan N.F."/>
            <person name="Baker D."/>
            <person name="Gharbi K."/>
            <person name="Hall N."/>
            <person name="Watson M."/>
            <person name="Adriaenssens E.M."/>
            <person name="Foster-Nyarko E."/>
            <person name="Jarju S."/>
            <person name="Secka A."/>
            <person name="Antonio M."/>
            <person name="Oren A."/>
            <person name="Chaudhuri R.R."/>
            <person name="La Ragione R."/>
            <person name="Hildebrand F."/>
            <person name="Pallen M.J."/>
        </authorList>
    </citation>
    <scope>NUCLEOTIDE SEQUENCE</scope>
    <source>
        <strain evidence="1">CHK189-12415</strain>
    </source>
</reference>
<reference evidence="1" key="1">
    <citation type="submission" date="2020-10" db="EMBL/GenBank/DDBJ databases">
        <authorList>
            <person name="Gilroy R."/>
        </authorList>
    </citation>
    <scope>NUCLEOTIDE SEQUENCE</scope>
    <source>
        <strain evidence="1">CHK189-12415</strain>
    </source>
</reference>
<dbReference type="EMBL" id="DVHA01000183">
    <property type="protein sequence ID" value="HIR61062.1"/>
    <property type="molecule type" value="Genomic_DNA"/>
</dbReference>
<organism evidence="1 2">
    <name type="scientific">Candidatus Faecivivens stercoravium</name>
    <dbReference type="NCBI Taxonomy" id="2840803"/>
    <lineage>
        <taxon>Bacteria</taxon>
        <taxon>Bacillati</taxon>
        <taxon>Bacillota</taxon>
        <taxon>Clostridia</taxon>
        <taxon>Eubacteriales</taxon>
        <taxon>Oscillospiraceae</taxon>
        <taxon>Oscillospiraceae incertae sedis</taxon>
        <taxon>Candidatus Faecivivens</taxon>
    </lineage>
</organism>
<evidence type="ECO:0000313" key="2">
    <source>
        <dbReference type="Proteomes" id="UP000824241"/>
    </source>
</evidence>
<dbReference type="AlphaFoldDB" id="A0A9D1DXY8"/>
<dbReference type="Proteomes" id="UP000824241">
    <property type="component" value="Unassembled WGS sequence"/>
</dbReference>
<comment type="caution">
    <text evidence="1">The sequence shown here is derived from an EMBL/GenBank/DDBJ whole genome shotgun (WGS) entry which is preliminary data.</text>
</comment>
<protein>
    <submittedName>
        <fullName evidence="1">DUF3343 domain-containing protein</fullName>
    </submittedName>
</protein>
<accession>A0A9D1DXY8</accession>